<evidence type="ECO:0000313" key="3">
    <source>
        <dbReference type="Proteomes" id="UP001597145"/>
    </source>
</evidence>
<gene>
    <name evidence="2" type="ORF">ACFSCY_24080</name>
</gene>
<protein>
    <recommendedName>
        <fullName evidence="4">Integral membrane protein</fullName>
    </recommendedName>
</protein>
<accession>A0ABW4FQ63</accession>
<feature type="transmembrane region" description="Helical" evidence="1">
    <location>
        <begin position="93"/>
        <end position="112"/>
    </location>
</feature>
<evidence type="ECO:0008006" key="4">
    <source>
        <dbReference type="Google" id="ProtNLM"/>
    </source>
</evidence>
<sequence length="121" mass="12308">MIGALVVVVFVALAALAVYGIVITALNRPPDAWTKRAVGAVVALLVVQAAIAAVRVFGGVTLPETTTFLIYLVVSICVLPIATQFAAAEPTRWGGAVVAVGAIATAVAVWRLQGLWAAAGV</sequence>
<dbReference type="Proteomes" id="UP001597145">
    <property type="component" value="Unassembled WGS sequence"/>
</dbReference>
<keyword evidence="1" id="KW-0812">Transmembrane</keyword>
<keyword evidence="3" id="KW-1185">Reference proteome</keyword>
<proteinExistence type="predicted"/>
<name>A0ABW4FQ63_9PSEU</name>
<feature type="transmembrane region" description="Helical" evidence="1">
    <location>
        <begin position="36"/>
        <end position="56"/>
    </location>
</feature>
<keyword evidence="1" id="KW-1133">Transmembrane helix</keyword>
<evidence type="ECO:0000313" key="2">
    <source>
        <dbReference type="EMBL" id="MFD1532508.1"/>
    </source>
</evidence>
<dbReference type="RefSeq" id="WP_343986305.1">
    <property type="nucleotide sequence ID" value="NZ_BAAAJG010000027.1"/>
</dbReference>
<comment type="caution">
    <text evidence="2">The sequence shown here is derived from an EMBL/GenBank/DDBJ whole genome shotgun (WGS) entry which is preliminary data.</text>
</comment>
<dbReference type="EMBL" id="JBHUCP010000018">
    <property type="protein sequence ID" value="MFD1532508.1"/>
    <property type="molecule type" value="Genomic_DNA"/>
</dbReference>
<feature type="transmembrane region" description="Helical" evidence="1">
    <location>
        <begin position="68"/>
        <end position="87"/>
    </location>
</feature>
<keyword evidence="1" id="KW-0472">Membrane</keyword>
<organism evidence="2 3">
    <name type="scientific">Pseudonocardia aurantiaca</name>
    <dbReference type="NCBI Taxonomy" id="75290"/>
    <lineage>
        <taxon>Bacteria</taxon>
        <taxon>Bacillati</taxon>
        <taxon>Actinomycetota</taxon>
        <taxon>Actinomycetes</taxon>
        <taxon>Pseudonocardiales</taxon>
        <taxon>Pseudonocardiaceae</taxon>
        <taxon>Pseudonocardia</taxon>
    </lineage>
</organism>
<evidence type="ECO:0000256" key="1">
    <source>
        <dbReference type="SAM" id="Phobius"/>
    </source>
</evidence>
<reference evidence="3" key="1">
    <citation type="journal article" date="2019" name="Int. J. Syst. Evol. Microbiol.">
        <title>The Global Catalogue of Microorganisms (GCM) 10K type strain sequencing project: providing services to taxonomists for standard genome sequencing and annotation.</title>
        <authorList>
            <consortium name="The Broad Institute Genomics Platform"/>
            <consortium name="The Broad Institute Genome Sequencing Center for Infectious Disease"/>
            <person name="Wu L."/>
            <person name="Ma J."/>
        </authorList>
    </citation>
    <scope>NUCLEOTIDE SEQUENCE [LARGE SCALE GENOMIC DNA]</scope>
    <source>
        <strain evidence="3">JCM 12165</strain>
    </source>
</reference>